<dbReference type="Proteomes" id="UP000039046">
    <property type="component" value="Unassembled WGS sequence"/>
</dbReference>
<evidence type="ECO:0000256" key="2">
    <source>
        <dbReference type="SAM" id="Phobius"/>
    </source>
</evidence>
<dbReference type="EMBL" id="CDHN01000005">
    <property type="protein sequence ID" value="CEJ93342.1"/>
    <property type="molecule type" value="Genomic_DNA"/>
</dbReference>
<keyword evidence="2" id="KW-0472">Membrane</keyword>
<dbReference type="SUPFAM" id="SSF50630">
    <property type="entry name" value="Acid proteases"/>
    <property type="match status" value="1"/>
</dbReference>
<keyword evidence="2" id="KW-0812">Transmembrane</keyword>
<proteinExistence type="predicted"/>
<feature type="transmembrane region" description="Helical" evidence="2">
    <location>
        <begin position="471"/>
        <end position="498"/>
    </location>
</feature>
<evidence type="ECO:0008006" key="6">
    <source>
        <dbReference type="Google" id="ProtNLM"/>
    </source>
</evidence>
<feature type="chain" id="PRO_5001990449" description="Peptidase A1 domain-containing protein" evidence="3">
    <location>
        <begin position="27"/>
        <end position="567"/>
    </location>
</feature>
<gene>
    <name evidence="4" type="ORF">VHEMI08935</name>
</gene>
<name>A0A0A1TQL2_9HYPO</name>
<feature type="signal peptide" evidence="3">
    <location>
        <begin position="1"/>
        <end position="26"/>
    </location>
</feature>
<dbReference type="AlphaFoldDB" id="A0A0A1TQL2"/>
<dbReference type="STRING" id="1531966.A0A0A1TQL2"/>
<feature type="compositionally biased region" description="Basic and acidic residues" evidence="1">
    <location>
        <begin position="528"/>
        <end position="558"/>
    </location>
</feature>
<evidence type="ECO:0000313" key="4">
    <source>
        <dbReference type="EMBL" id="CEJ93342.1"/>
    </source>
</evidence>
<protein>
    <recommendedName>
        <fullName evidence="6">Peptidase A1 domain-containing protein</fullName>
    </recommendedName>
</protein>
<keyword evidence="3" id="KW-0732">Signal</keyword>
<feature type="region of interest" description="Disordered" evidence="1">
    <location>
        <begin position="508"/>
        <end position="567"/>
    </location>
</feature>
<evidence type="ECO:0000256" key="1">
    <source>
        <dbReference type="SAM" id="MobiDB-lite"/>
    </source>
</evidence>
<evidence type="ECO:0000313" key="5">
    <source>
        <dbReference type="Proteomes" id="UP000039046"/>
    </source>
</evidence>
<dbReference type="HOGENOM" id="CLU_029272_1_1_1"/>
<feature type="compositionally biased region" description="Polar residues" evidence="1">
    <location>
        <begin position="512"/>
        <end position="525"/>
    </location>
</feature>
<keyword evidence="2" id="KW-1133">Transmembrane helix</keyword>
<accession>A0A0A1TQL2</accession>
<dbReference type="Gene3D" id="2.40.70.10">
    <property type="entry name" value="Acid Proteases"/>
    <property type="match status" value="1"/>
</dbReference>
<organism evidence="4 5">
    <name type="scientific">[Torrubiella] hemipterigena</name>
    <dbReference type="NCBI Taxonomy" id="1531966"/>
    <lineage>
        <taxon>Eukaryota</taxon>
        <taxon>Fungi</taxon>
        <taxon>Dikarya</taxon>
        <taxon>Ascomycota</taxon>
        <taxon>Pezizomycotina</taxon>
        <taxon>Sordariomycetes</taxon>
        <taxon>Hypocreomycetidae</taxon>
        <taxon>Hypocreales</taxon>
        <taxon>Clavicipitaceae</taxon>
        <taxon>Clavicipitaceae incertae sedis</taxon>
        <taxon>'Torrubiella' clade</taxon>
    </lineage>
</organism>
<reference evidence="4 5" key="1">
    <citation type="journal article" date="2015" name="Genome Announc.">
        <title>Draft Genome Sequence and Gene Annotation of the Entomopathogenic Fungus Verticillium hemipterigenum.</title>
        <authorList>
            <person name="Horn F."/>
            <person name="Habel A."/>
            <person name="Scharf D.H."/>
            <person name="Dworschak J."/>
            <person name="Brakhage A.A."/>
            <person name="Guthke R."/>
            <person name="Hertweck C."/>
            <person name="Linde J."/>
        </authorList>
    </citation>
    <scope>NUCLEOTIDE SEQUENCE [LARGE SCALE GENOMIC DNA]</scope>
</reference>
<dbReference type="InterPro" id="IPR021109">
    <property type="entry name" value="Peptidase_aspartic_dom_sf"/>
</dbReference>
<keyword evidence="5" id="KW-1185">Reference proteome</keyword>
<sequence>MCKHPPYMMETAHGFTLFLLLGLTTATVTSIASPSSSSSSSSSPPSPPTPWAPPIHLPWMNTTDVDGRWLAPYLWWYDNPVPLYPDFEKEVIVYADPRRPDKDDTDVSQLRPATPYPRLDNAIDCLQGSGMLFYDPTQRLGLTIDDLKIATAWTISTSKSHSYPRRSGSLGLGQQAFKIGVAPSQPLNALAPSSPYLSSFSMHVGSSVLGSNGSFIFNGYDQKRVVGEAAVFNITPRAPKPQALLVDIVLGVEMGGSPFDPSLKISDGPKSVWRSGTPHVSDVDAPSGTKLADLTANTAFITLSDDNCDTIAQHLPVEWRSDIQFYVWKTSSPRYTDLIASPAYLGFVLNDGTKDTTIKVPFPLLNQVLDAPIVSQQTPYFPCKSGDRTILGRAFLQSAMLAVDYTQNKTYVAQGPGPNVVGDSTFNLPAPGKKLETDSSSSFVKSWSGHWSPLPLDFVAPTEDDGRPGSLAAGAIAGIVVGVIAAVAMACAAAFAVWRHKRKARASEELESQGSESASTVQEADSVSLKKIDEKTEIDAEEAAKHELEGSEQRHETDGQQIAELEG</sequence>
<dbReference type="OrthoDB" id="4074350at2759"/>
<evidence type="ECO:0000256" key="3">
    <source>
        <dbReference type="SAM" id="SignalP"/>
    </source>
</evidence>